<feature type="compositionally biased region" description="Basic and acidic residues" evidence="1">
    <location>
        <begin position="165"/>
        <end position="176"/>
    </location>
</feature>
<keyword evidence="3" id="KW-1185">Reference proteome</keyword>
<accession>A0A409VSB7</accession>
<dbReference type="InterPro" id="IPR019129">
    <property type="entry name" value="Folate-sensitive_fs_Fra10Ac1"/>
</dbReference>
<feature type="region of interest" description="Disordered" evidence="1">
    <location>
        <begin position="165"/>
        <end position="294"/>
    </location>
</feature>
<evidence type="ECO:0000313" key="3">
    <source>
        <dbReference type="Proteomes" id="UP000284842"/>
    </source>
</evidence>
<feature type="compositionally biased region" description="Basic and acidic residues" evidence="1">
    <location>
        <begin position="234"/>
        <end position="287"/>
    </location>
</feature>
<dbReference type="InParanoid" id="A0A409VSB7"/>
<dbReference type="AlphaFoldDB" id="A0A409VSB7"/>
<feature type="compositionally biased region" description="Basic and acidic residues" evidence="1">
    <location>
        <begin position="201"/>
        <end position="221"/>
    </location>
</feature>
<sequence>MSYRSSSKFKPQPVGITEFEILKATHRFLRDEDNPPVASDEQDVAKTVNPSSSTKSWNEQLAEKYYASLYREFALCDLKHYKSGNFALRWRSEDEVLSGAGETTCGNTRCEHHHPSTASSWSPRQKPNLVTLELPFAYVEMGESKSALVKVVLCPKCVKKLMWKHTKEKEKREGKSNDPSGEESSGRDKREKVRDRKGKRKRDDSDSEDNVKDREEREYRKNPKSVAFSTDQPSPKDKRSKAPEHSVSESHSRRDRSRSRERDRRRHSSSERNSGRSSSKHDHDDRYSAMSRTR</sequence>
<feature type="compositionally biased region" description="Basic and acidic residues" evidence="1">
    <location>
        <begin position="184"/>
        <end position="194"/>
    </location>
</feature>
<reference evidence="2 3" key="1">
    <citation type="journal article" date="2018" name="Evol. Lett.">
        <title>Horizontal gene cluster transfer increased hallucinogenic mushroom diversity.</title>
        <authorList>
            <person name="Reynolds H.T."/>
            <person name="Vijayakumar V."/>
            <person name="Gluck-Thaler E."/>
            <person name="Korotkin H.B."/>
            <person name="Matheny P.B."/>
            <person name="Slot J.C."/>
        </authorList>
    </citation>
    <scope>NUCLEOTIDE SEQUENCE [LARGE SCALE GENOMIC DNA]</scope>
    <source>
        <strain evidence="2 3">2629</strain>
    </source>
</reference>
<proteinExistence type="predicted"/>
<organism evidence="2 3">
    <name type="scientific">Panaeolus cyanescens</name>
    <dbReference type="NCBI Taxonomy" id="181874"/>
    <lineage>
        <taxon>Eukaryota</taxon>
        <taxon>Fungi</taxon>
        <taxon>Dikarya</taxon>
        <taxon>Basidiomycota</taxon>
        <taxon>Agaricomycotina</taxon>
        <taxon>Agaricomycetes</taxon>
        <taxon>Agaricomycetidae</taxon>
        <taxon>Agaricales</taxon>
        <taxon>Agaricineae</taxon>
        <taxon>Galeropsidaceae</taxon>
        <taxon>Panaeolus</taxon>
    </lineage>
</organism>
<gene>
    <name evidence="2" type="ORF">CVT24_000023</name>
</gene>
<evidence type="ECO:0008006" key="4">
    <source>
        <dbReference type="Google" id="ProtNLM"/>
    </source>
</evidence>
<evidence type="ECO:0000313" key="2">
    <source>
        <dbReference type="EMBL" id="PPQ69175.1"/>
    </source>
</evidence>
<feature type="region of interest" description="Disordered" evidence="1">
    <location>
        <begin position="31"/>
        <end position="53"/>
    </location>
</feature>
<dbReference type="EMBL" id="NHTK01005991">
    <property type="protein sequence ID" value="PPQ69175.1"/>
    <property type="molecule type" value="Genomic_DNA"/>
</dbReference>
<dbReference type="STRING" id="181874.A0A409VSB7"/>
<dbReference type="OrthoDB" id="197967at2759"/>
<protein>
    <recommendedName>
        <fullName evidence="4">Protein FRA10AC1</fullName>
    </recommendedName>
</protein>
<evidence type="ECO:0000256" key="1">
    <source>
        <dbReference type="SAM" id="MobiDB-lite"/>
    </source>
</evidence>
<name>A0A409VSB7_9AGAR</name>
<dbReference type="Proteomes" id="UP000284842">
    <property type="component" value="Unassembled WGS sequence"/>
</dbReference>
<comment type="caution">
    <text evidence="2">The sequence shown here is derived from an EMBL/GenBank/DDBJ whole genome shotgun (WGS) entry which is preliminary data.</text>
</comment>
<dbReference type="Pfam" id="PF09725">
    <property type="entry name" value="Fra10Ac1"/>
    <property type="match status" value="1"/>
</dbReference>